<sequence length="134" mass="15129">MGNPDRFTADASWTVMGTEPREPLGDPGAFCRKPLLWISPPRPQQLSEQVQSLLVGCGYNSRNNGGAGKSGALKQSRPDSLPQQHQRLQRGTGFKDEVRSLKIFLVCLSNRWHRQRFFRHLVFLVQIHCNCLTG</sequence>
<reference evidence="2" key="1">
    <citation type="submission" date="2014-05" db="EMBL/GenBank/DDBJ databases">
        <title>The transcriptome of the halophilic microalga Tetraselmis sp. GSL018 isolated from the Great Salt Lake, Utah.</title>
        <authorList>
            <person name="Jinkerson R.E."/>
            <person name="D'Adamo S."/>
            <person name="Posewitz M.C."/>
        </authorList>
    </citation>
    <scope>NUCLEOTIDE SEQUENCE</scope>
    <source>
        <strain evidence="2">GSL018</strain>
    </source>
</reference>
<accession>A0A061R7B3</accession>
<gene>
    <name evidence="2" type="ORF">TSPGSL018_7829</name>
</gene>
<name>A0A061R7B3_9CHLO</name>
<feature type="region of interest" description="Disordered" evidence="1">
    <location>
        <begin position="1"/>
        <end position="26"/>
    </location>
</feature>
<dbReference type="EMBL" id="GBEZ01017516">
    <property type="protein sequence ID" value="JAC68827.1"/>
    <property type="molecule type" value="Transcribed_RNA"/>
</dbReference>
<feature type="region of interest" description="Disordered" evidence="1">
    <location>
        <begin position="65"/>
        <end position="92"/>
    </location>
</feature>
<protein>
    <submittedName>
        <fullName evidence="2">Uncharacterized protein</fullName>
    </submittedName>
</protein>
<dbReference type="AlphaFoldDB" id="A0A061R7B3"/>
<evidence type="ECO:0000256" key="1">
    <source>
        <dbReference type="SAM" id="MobiDB-lite"/>
    </source>
</evidence>
<evidence type="ECO:0000313" key="2">
    <source>
        <dbReference type="EMBL" id="JAC68827.1"/>
    </source>
</evidence>
<organism evidence="2">
    <name type="scientific">Tetraselmis sp. GSL018</name>
    <dbReference type="NCBI Taxonomy" id="582737"/>
    <lineage>
        <taxon>Eukaryota</taxon>
        <taxon>Viridiplantae</taxon>
        <taxon>Chlorophyta</taxon>
        <taxon>core chlorophytes</taxon>
        <taxon>Chlorodendrophyceae</taxon>
        <taxon>Chlorodendrales</taxon>
        <taxon>Chlorodendraceae</taxon>
        <taxon>Tetraselmis</taxon>
    </lineage>
</organism>
<proteinExistence type="predicted"/>